<keyword evidence="3" id="KW-1185">Reference proteome</keyword>
<dbReference type="RefSeq" id="WP_169298623.1">
    <property type="nucleotide sequence ID" value="NZ_JABBNI010000030.1"/>
</dbReference>
<organism evidence="2 3">
    <name type="scientific">Clostridium muellerianum</name>
    <dbReference type="NCBI Taxonomy" id="2716538"/>
    <lineage>
        <taxon>Bacteria</taxon>
        <taxon>Bacillati</taxon>
        <taxon>Bacillota</taxon>
        <taxon>Clostridia</taxon>
        <taxon>Eubacteriales</taxon>
        <taxon>Clostridiaceae</taxon>
        <taxon>Clostridium</taxon>
    </lineage>
</organism>
<dbReference type="EMBL" id="JABBNI010000030">
    <property type="protein sequence ID" value="NMM64026.1"/>
    <property type="molecule type" value="Genomic_DNA"/>
</dbReference>
<reference evidence="2 3" key="1">
    <citation type="submission" date="2020-04" db="EMBL/GenBank/DDBJ databases">
        <authorList>
            <person name="Doyle D.A."/>
        </authorList>
    </citation>
    <scope>NUCLEOTIDE SEQUENCE [LARGE SCALE GENOMIC DNA]</scope>
    <source>
        <strain evidence="2 3">P21</strain>
    </source>
</reference>
<comment type="caution">
    <text evidence="2">The sequence shown here is derived from an EMBL/GenBank/DDBJ whole genome shotgun (WGS) entry which is preliminary data.</text>
</comment>
<feature type="coiled-coil region" evidence="1">
    <location>
        <begin position="23"/>
        <end position="71"/>
    </location>
</feature>
<keyword evidence="1" id="KW-0175">Coiled coil</keyword>
<dbReference type="AlphaFoldDB" id="A0A7Y0EII7"/>
<gene>
    <name evidence="2" type="ORF">HBE96_15360</name>
</gene>
<dbReference type="Proteomes" id="UP000537131">
    <property type="component" value="Unassembled WGS sequence"/>
</dbReference>
<protein>
    <submittedName>
        <fullName evidence="2">Uncharacterized protein</fullName>
    </submittedName>
</protein>
<accession>A0A7Y0EII7</accession>
<evidence type="ECO:0000313" key="3">
    <source>
        <dbReference type="Proteomes" id="UP000537131"/>
    </source>
</evidence>
<reference evidence="2 3" key="2">
    <citation type="submission" date="2020-06" db="EMBL/GenBank/DDBJ databases">
        <title>Complete Genome Sequence of Clostridium muelleri sp. nov. P21T, an Acid-Alcohol Producing Acetogen Isolated from Old Hay.</title>
        <authorList>
            <person name="Duncan K.E."/>
            <person name="Tanner R.S."/>
        </authorList>
    </citation>
    <scope>NUCLEOTIDE SEQUENCE [LARGE SCALE GENOMIC DNA]</scope>
    <source>
        <strain evidence="2 3">P21</strain>
    </source>
</reference>
<proteinExistence type="predicted"/>
<evidence type="ECO:0000313" key="2">
    <source>
        <dbReference type="EMBL" id="NMM64026.1"/>
    </source>
</evidence>
<name>A0A7Y0EII7_9CLOT</name>
<evidence type="ECO:0000256" key="1">
    <source>
        <dbReference type="SAM" id="Coils"/>
    </source>
</evidence>
<sequence length="158" mass="19002">MKKKYGLLSKFIKIYRNSKKKQISILDNKKENMKIQLEEELSKFNNLSNLREKYKKENEKYNEMYNSLMEILKSRGILFNIHNDNFKLKEWDKLSIKKVNEVYVLTDKNGQPVHNIEKKYNNTIKYITDNYSYSLTVIRKDGNLVKAQLRILEKTNLK</sequence>